<dbReference type="EMBL" id="JADBEG010000001">
    <property type="protein sequence ID" value="MBE1501830.1"/>
    <property type="molecule type" value="Genomic_DNA"/>
</dbReference>
<dbReference type="RefSeq" id="WP_086858370.1">
    <property type="nucleotide sequence ID" value="NZ_JADBEG010000001.1"/>
</dbReference>
<sequence>MQKPAEQTPEPDYGLVRPVSLPAGGRIPDRVSGASSSTEYDSYFRLVRDGEDLVRWSKTCLDVQRGVLADLDSTELTAEERYDIVAGCVVVLHATLERWHALHRSGEEEAAA</sequence>
<protein>
    <submittedName>
        <fullName evidence="1">Uncharacterized protein</fullName>
    </submittedName>
</protein>
<organism evidence="1 2">
    <name type="scientific">Amycolatopsis lexingtonensis</name>
    <dbReference type="NCBI Taxonomy" id="218822"/>
    <lineage>
        <taxon>Bacteria</taxon>
        <taxon>Bacillati</taxon>
        <taxon>Actinomycetota</taxon>
        <taxon>Actinomycetes</taxon>
        <taxon>Pseudonocardiales</taxon>
        <taxon>Pseudonocardiaceae</taxon>
        <taxon>Amycolatopsis</taxon>
    </lineage>
</organism>
<accession>A0ABR9IF88</accession>
<comment type="caution">
    <text evidence="1">The sequence shown here is derived from an EMBL/GenBank/DDBJ whole genome shotgun (WGS) entry which is preliminary data.</text>
</comment>
<evidence type="ECO:0000313" key="1">
    <source>
        <dbReference type="EMBL" id="MBE1501830.1"/>
    </source>
</evidence>
<reference evidence="1 2" key="1">
    <citation type="submission" date="2020-10" db="EMBL/GenBank/DDBJ databases">
        <title>Sequencing the genomes of 1000 actinobacteria strains.</title>
        <authorList>
            <person name="Klenk H.-P."/>
        </authorList>
    </citation>
    <scope>NUCLEOTIDE SEQUENCE [LARGE SCALE GENOMIC DNA]</scope>
    <source>
        <strain evidence="1 2">DSM 44653</strain>
    </source>
</reference>
<gene>
    <name evidence="1" type="ORF">H4696_008930</name>
</gene>
<keyword evidence="2" id="KW-1185">Reference proteome</keyword>
<proteinExistence type="predicted"/>
<name>A0ABR9IF88_9PSEU</name>
<evidence type="ECO:0000313" key="2">
    <source>
        <dbReference type="Proteomes" id="UP000631670"/>
    </source>
</evidence>
<dbReference type="Proteomes" id="UP000631670">
    <property type="component" value="Unassembled WGS sequence"/>
</dbReference>